<dbReference type="PROSITE" id="PS50042">
    <property type="entry name" value="CNMP_BINDING_3"/>
    <property type="match status" value="1"/>
</dbReference>
<evidence type="ECO:0000256" key="2">
    <source>
        <dbReference type="ARBA" id="ARBA00022741"/>
    </source>
</evidence>
<comment type="caution">
    <text evidence="9">The sequence shown here is derived from an EMBL/GenBank/DDBJ whole genome shotgun (WGS) entry which is preliminary data.</text>
</comment>
<sequence length="453" mass="50365">MTPETLSEAPPADPPVGQPAHIGEYKVVRKLGEGATSEVFLCRDEFHSRDVAVKRVRPSALRDPVDGRYYSRFFAAEASLVGRLHHPHVVQLYDAVEGPDEPYLVMEYVEGTTLRPFCRADQLLPLELIVEIGFKCAMALGYVFRQGLIHRDIKPANILAVTSAGQITDVKLTDFGSVLHLQADTTQVHRVGSLAYMSPEQIDGAPLSAQSDMYALAAVLYHLITGHPPVEAQSQGEMIQQVLHGPVVAPSERRQGVSTAVDEVILRALNKAPADRYDHWDDFAHALAGLIASREVPRGNLQAVLDSERFSLLRSVDFFRHFDDVELWEVVHQARWQRYGFGHKLMSRGERGRDFHLIAQGAVDVLRDGQRVESLGAGSTVGEMAYLAPSKEPRLRTADVVVTEPVTTISFTPESLRRMSLACRDRFNEAFIAVLVRRLHAAHEALSHPQRIL</sequence>
<dbReference type="InterPro" id="IPR011009">
    <property type="entry name" value="Kinase-like_dom_sf"/>
</dbReference>
<organism evidence="9 10">
    <name type="scientific">Caldimonas caldifontis</name>
    <dbReference type="NCBI Taxonomy" id="1452508"/>
    <lineage>
        <taxon>Bacteria</taxon>
        <taxon>Pseudomonadati</taxon>
        <taxon>Pseudomonadota</taxon>
        <taxon>Betaproteobacteria</taxon>
        <taxon>Burkholderiales</taxon>
        <taxon>Sphaerotilaceae</taxon>
        <taxon>Caldimonas</taxon>
    </lineage>
</organism>
<dbReference type="SUPFAM" id="SSF56112">
    <property type="entry name" value="Protein kinase-like (PK-like)"/>
    <property type="match status" value="1"/>
</dbReference>
<dbReference type="GO" id="GO:0004674">
    <property type="term" value="F:protein serine/threonine kinase activity"/>
    <property type="evidence" value="ECO:0007669"/>
    <property type="project" value="UniProtKB-KW"/>
</dbReference>
<dbReference type="GO" id="GO:0005524">
    <property type="term" value="F:ATP binding"/>
    <property type="evidence" value="ECO:0007669"/>
    <property type="project" value="UniProtKB-UniRule"/>
</dbReference>
<evidence type="ECO:0000256" key="3">
    <source>
        <dbReference type="ARBA" id="ARBA00022777"/>
    </source>
</evidence>
<evidence type="ECO:0000259" key="8">
    <source>
        <dbReference type="PROSITE" id="PS50042"/>
    </source>
</evidence>
<keyword evidence="1" id="KW-0808">Transferase</keyword>
<evidence type="ECO:0000259" key="7">
    <source>
        <dbReference type="PROSITE" id="PS50011"/>
    </source>
</evidence>
<evidence type="ECO:0000256" key="6">
    <source>
        <dbReference type="SAM" id="MobiDB-lite"/>
    </source>
</evidence>
<dbReference type="CDD" id="cd14014">
    <property type="entry name" value="STKc_PknB_like"/>
    <property type="match status" value="1"/>
</dbReference>
<keyword evidence="9" id="KW-0723">Serine/threonine-protein kinase</keyword>
<dbReference type="PANTHER" id="PTHR43289">
    <property type="entry name" value="MITOGEN-ACTIVATED PROTEIN KINASE KINASE KINASE 20-RELATED"/>
    <property type="match status" value="1"/>
</dbReference>
<name>A0A2S5SX08_9BURK</name>
<evidence type="ECO:0000313" key="10">
    <source>
        <dbReference type="Proteomes" id="UP000238605"/>
    </source>
</evidence>
<dbReference type="AlphaFoldDB" id="A0A2S5SX08"/>
<dbReference type="InterPro" id="IPR014710">
    <property type="entry name" value="RmlC-like_jellyroll"/>
</dbReference>
<feature type="domain" description="Cyclic nucleotide-binding" evidence="8">
    <location>
        <begin position="318"/>
        <end position="419"/>
    </location>
</feature>
<proteinExistence type="predicted"/>
<dbReference type="PROSITE" id="PS50011">
    <property type="entry name" value="PROTEIN_KINASE_DOM"/>
    <property type="match status" value="1"/>
</dbReference>
<dbReference type="SMART" id="SM00100">
    <property type="entry name" value="cNMP"/>
    <property type="match status" value="1"/>
</dbReference>
<dbReference type="Gene3D" id="1.10.510.10">
    <property type="entry name" value="Transferase(Phosphotransferase) domain 1"/>
    <property type="match status" value="1"/>
</dbReference>
<dbReference type="OrthoDB" id="9791419at2"/>
<dbReference type="InterPro" id="IPR018490">
    <property type="entry name" value="cNMP-bd_dom_sf"/>
</dbReference>
<evidence type="ECO:0000256" key="5">
    <source>
        <dbReference type="PROSITE-ProRule" id="PRU10141"/>
    </source>
</evidence>
<dbReference type="InterPro" id="IPR017441">
    <property type="entry name" value="Protein_kinase_ATP_BS"/>
</dbReference>
<keyword evidence="4 5" id="KW-0067">ATP-binding</keyword>
<dbReference type="Proteomes" id="UP000238605">
    <property type="component" value="Unassembled WGS sequence"/>
</dbReference>
<dbReference type="PROSITE" id="PS00107">
    <property type="entry name" value="PROTEIN_KINASE_ATP"/>
    <property type="match status" value="1"/>
</dbReference>
<reference evidence="9 10" key="1">
    <citation type="submission" date="2018-02" db="EMBL/GenBank/DDBJ databases">
        <title>Reclassifiation of [Polyangium] brachysporum DSM 7029 as Guopingzhaonella breviflexa gen. nov., sp. nov., a member of the family Comamonadaceae.</title>
        <authorList>
            <person name="Tang B."/>
        </authorList>
    </citation>
    <scope>NUCLEOTIDE SEQUENCE [LARGE SCALE GENOMIC DNA]</scope>
    <source>
        <strain evidence="9 10">BCRC 80649</strain>
    </source>
</reference>
<dbReference type="CDD" id="cd00038">
    <property type="entry name" value="CAP_ED"/>
    <property type="match status" value="1"/>
</dbReference>
<keyword evidence="10" id="KW-1185">Reference proteome</keyword>
<dbReference type="PANTHER" id="PTHR43289:SF6">
    <property type="entry name" value="SERINE_THREONINE-PROTEIN KINASE NEKL-3"/>
    <property type="match status" value="1"/>
</dbReference>
<dbReference type="SUPFAM" id="SSF51206">
    <property type="entry name" value="cAMP-binding domain-like"/>
    <property type="match status" value="1"/>
</dbReference>
<keyword evidence="2 5" id="KW-0547">Nucleotide-binding</keyword>
<evidence type="ECO:0000256" key="1">
    <source>
        <dbReference type="ARBA" id="ARBA00022679"/>
    </source>
</evidence>
<feature type="binding site" evidence="5">
    <location>
        <position position="54"/>
    </location>
    <ligand>
        <name>ATP</name>
        <dbReference type="ChEBI" id="CHEBI:30616"/>
    </ligand>
</feature>
<dbReference type="InterPro" id="IPR000719">
    <property type="entry name" value="Prot_kinase_dom"/>
</dbReference>
<dbReference type="Gene3D" id="2.60.120.10">
    <property type="entry name" value="Jelly Rolls"/>
    <property type="match status" value="1"/>
</dbReference>
<protein>
    <submittedName>
        <fullName evidence="9">Serine/threonine protein kinase</fullName>
    </submittedName>
</protein>
<dbReference type="InterPro" id="IPR000595">
    <property type="entry name" value="cNMP-bd_dom"/>
</dbReference>
<dbReference type="Gene3D" id="3.30.200.20">
    <property type="entry name" value="Phosphorylase Kinase, domain 1"/>
    <property type="match status" value="1"/>
</dbReference>
<dbReference type="RefSeq" id="WP_104301086.1">
    <property type="nucleotide sequence ID" value="NZ_PSNX01000003.1"/>
</dbReference>
<dbReference type="SMART" id="SM00220">
    <property type="entry name" value="S_TKc"/>
    <property type="match status" value="1"/>
</dbReference>
<evidence type="ECO:0000313" key="9">
    <source>
        <dbReference type="EMBL" id="PPE67266.1"/>
    </source>
</evidence>
<evidence type="ECO:0000256" key="4">
    <source>
        <dbReference type="ARBA" id="ARBA00022840"/>
    </source>
</evidence>
<feature type="domain" description="Protein kinase" evidence="7">
    <location>
        <begin position="25"/>
        <end position="288"/>
    </location>
</feature>
<keyword evidence="3 9" id="KW-0418">Kinase</keyword>
<dbReference type="Pfam" id="PF00069">
    <property type="entry name" value="Pkinase"/>
    <property type="match status" value="1"/>
</dbReference>
<dbReference type="EMBL" id="PSNX01000003">
    <property type="protein sequence ID" value="PPE67266.1"/>
    <property type="molecule type" value="Genomic_DNA"/>
</dbReference>
<accession>A0A2S5SX08</accession>
<gene>
    <name evidence="9" type="ORF">C1704_03605</name>
</gene>
<feature type="region of interest" description="Disordered" evidence="6">
    <location>
        <begin position="1"/>
        <end position="20"/>
    </location>
</feature>
<dbReference type="Pfam" id="PF00027">
    <property type="entry name" value="cNMP_binding"/>
    <property type="match status" value="1"/>
</dbReference>